<gene>
    <name evidence="1" type="ORF">DEBURN_LOCUS8400</name>
</gene>
<name>A0A9N9G4X5_9GLOM</name>
<dbReference type="Proteomes" id="UP000789706">
    <property type="component" value="Unassembled WGS sequence"/>
</dbReference>
<proteinExistence type="predicted"/>
<comment type="caution">
    <text evidence="1">The sequence shown here is derived from an EMBL/GenBank/DDBJ whole genome shotgun (WGS) entry which is preliminary data.</text>
</comment>
<organism evidence="1 2">
    <name type="scientific">Diversispora eburnea</name>
    <dbReference type="NCBI Taxonomy" id="1213867"/>
    <lineage>
        <taxon>Eukaryota</taxon>
        <taxon>Fungi</taxon>
        <taxon>Fungi incertae sedis</taxon>
        <taxon>Mucoromycota</taxon>
        <taxon>Glomeromycotina</taxon>
        <taxon>Glomeromycetes</taxon>
        <taxon>Diversisporales</taxon>
        <taxon>Diversisporaceae</taxon>
        <taxon>Diversispora</taxon>
    </lineage>
</organism>
<dbReference type="AlphaFoldDB" id="A0A9N9G4X5"/>
<sequence>MSTRKVQNLSSHRFAFIGSNKIISSWNEIIKGFIPVQKEYEDFKKISVDPITIKDLDNCIRFPYGQN</sequence>
<evidence type="ECO:0000313" key="2">
    <source>
        <dbReference type="Proteomes" id="UP000789706"/>
    </source>
</evidence>
<reference evidence="1" key="1">
    <citation type="submission" date="2021-06" db="EMBL/GenBank/DDBJ databases">
        <authorList>
            <person name="Kallberg Y."/>
            <person name="Tangrot J."/>
            <person name="Rosling A."/>
        </authorList>
    </citation>
    <scope>NUCLEOTIDE SEQUENCE</scope>
    <source>
        <strain evidence="1">AZ414A</strain>
    </source>
</reference>
<evidence type="ECO:0000313" key="1">
    <source>
        <dbReference type="EMBL" id="CAG8577444.1"/>
    </source>
</evidence>
<keyword evidence="2" id="KW-1185">Reference proteome</keyword>
<accession>A0A9N9G4X5</accession>
<protein>
    <submittedName>
        <fullName evidence="1">5127_t:CDS:1</fullName>
    </submittedName>
</protein>
<dbReference type="EMBL" id="CAJVPK010001223">
    <property type="protein sequence ID" value="CAG8577444.1"/>
    <property type="molecule type" value="Genomic_DNA"/>
</dbReference>